<sequence>MVINFSKKALSDYSVAILSGSFMMSKGNPARKLTASAMVTNTDSSKESDISLDIFQFLSQRDAAVSGEKSQLLSDDRAQVLRRADGHLIRPESIFAGCTAGVSMHEPQRTTRKQNKHNIWIFKIIH</sequence>
<dbReference type="Proteomes" id="UP001469553">
    <property type="component" value="Unassembled WGS sequence"/>
</dbReference>
<reference evidence="1 2" key="1">
    <citation type="submission" date="2021-06" db="EMBL/GenBank/DDBJ databases">
        <authorList>
            <person name="Palmer J.M."/>
        </authorList>
    </citation>
    <scope>NUCLEOTIDE SEQUENCE [LARGE SCALE GENOMIC DNA]</scope>
    <source>
        <strain evidence="1 2">AS_MEX2019</strain>
        <tissue evidence="1">Muscle</tissue>
    </source>
</reference>
<gene>
    <name evidence="1" type="ORF">AMECASPLE_024937</name>
</gene>
<comment type="caution">
    <text evidence="1">The sequence shown here is derived from an EMBL/GenBank/DDBJ whole genome shotgun (WGS) entry which is preliminary data.</text>
</comment>
<proteinExistence type="predicted"/>
<evidence type="ECO:0000313" key="2">
    <source>
        <dbReference type="Proteomes" id="UP001469553"/>
    </source>
</evidence>
<accession>A0ABV0Z3C5</accession>
<name>A0ABV0Z3C5_9TELE</name>
<protein>
    <submittedName>
        <fullName evidence="1">Uncharacterized protein</fullName>
    </submittedName>
</protein>
<keyword evidence="2" id="KW-1185">Reference proteome</keyword>
<dbReference type="EMBL" id="JAHRIP010049442">
    <property type="protein sequence ID" value="MEQ2300390.1"/>
    <property type="molecule type" value="Genomic_DNA"/>
</dbReference>
<organism evidence="1 2">
    <name type="scientific">Ameca splendens</name>
    <dbReference type="NCBI Taxonomy" id="208324"/>
    <lineage>
        <taxon>Eukaryota</taxon>
        <taxon>Metazoa</taxon>
        <taxon>Chordata</taxon>
        <taxon>Craniata</taxon>
        <taxon>Vertebrata</taxon>
        <taxon>Euteleostomi</taxon>
        <taxon>Actinopterygii</taxon>
        <taxon>Neopterygii</taxon>
        <taxon>Teleostei</taxon>
        <taxon>Neoteleostei</taxon>
        <taxon>Acanthomorphata</taxon>
        <taxon>Ovalentaria</taxon>
        <taxon>Atherinomorphae</taxon>
        <taxon>Cyprinodontiformes</taxon>
        <taxon>Goodeidae</taxon>
        <taxon>Ameca</taxon>
    </lineage>
</organism>
<evidence type="ECO:0000313" key="1">
    <source>
        <dbReference type="EMBL" id="MEQ2300390.1"/>
    </source>
</evidence>